<dbReference type="SMART" id="SM00387">
    <property type="entry name" value="HATPase_c"/>
    <property type="match status" value="1"/>
</dbReference>
<dbReference type="EMBL" id="QRHE01000010">
    <property type="protein sequence ID" value="RHF50871.1"/>
    <property type="molecule type" value="Genomic_DNA"/>
</dbReference>
<evidence type="ECO:0000256" key="6">
    <source>
        <dbReference type="SAM" id="Phobius"/>
    </source>
</evidence>
<dbReference type="GO" id="GO:0000155">
    <property type="term" value="F:phosphorelay sensor kinase activity"/>
    <property type="evidence" value="ECO:0007669"/>
    <property type="project" value="InterPro"/>
</dbReference>
<evidence type="ECO:0000259" key="7">
    <source>
        <dbReference type="PROSITE" id="PS50885"/>
    </source>
</evidence>
<organism evidence="8 9">
    <name type="scientific">Mitsuokella multacida</name>
    <dbReference type="NCBI Taxonomy" id="52226"/>
    <lineage>
        <taxon>Bacteria</taxon>
        <taxon>Bacillati</taxon>
        <taxon>Bacillota</taxon>
        <taxon>Negativicutes</taxon>
        <taxon>Selenomonadales</taxon>
        <taxon>Selenomonadaceae</taxon>
        <taxon>Mitsuokella</taxon>
    </lineage>
</organism>
<dbReference type="InterPro" id="IPR003660">
    <property type="entry name" value="HAMP_dom"/>
</dbReference>
<dbReference type="Gene3D" id="3.30.565.10">
    <property type="entry name" value="Histidine kinase-like ATPase, C-terminal domain"/>
    <property type="match status" value="1"/>
</dbReference>
<keyword evidence="6" id="KW-1133">Transmembrane helix</keyword>
<dbReference type="InterPro" id="IPR036890">
    <property type="entry name" value="HATPase_C_sf"/>
</dbReference>
<dbReference type="AlphaFoldDB" id="A0A414NVB1"/>
<sequence length="673" mass="76204">MLWHRTYKRIVSTIPYSLLRPKKIPPSTDWNSPSQSRGILLEKVQHWTFSKSRTARKDGWQDFLSPGRTTNIVVPLRRRSAMVKSFHKNLRIRTFAMVMLLNFLVILLISIFFQQRSLSFFEREFATTLYEQATTNGQRVDAGWQSLYQVTVHAAFDPKLQALMQGDAGISSEEVAGLLRNYKNENPLIDRISLYNPATHLLIRSDEYQSVQTLDGKGDRWAACITEQAGRTPLLAEDLLGASPKKVYLYNQALRAPDGTFLAWLTVTCSERSLYYEYLAALNQEDRNAASLYTSDGKLLTGSLPEQSAVSEQLGAKIRDHSGGQAHLTVQGQDYLAVWLQLPFSDTVLCMLKSQGPLKQEMMQMQLLCILSALVILMLSAVFLYWISLRLAEPVEKLAETMQEVGRGNLAVRAPVKGDDEISYLSQSFNEMLQRMNDLIEHLATEREQKKEAELKALQYQIRPHFIYNMLNAIRFAAMMQGARNIGNLLADFVELLRASTNRHGAFVPLSEEIETLRHYIALQEFRLLDAFDVAFDLQDEAMDCIVPRMILQPLVENSILHGPSEERSFCHIQVKARCAGSQLILTVRDDGQGMTESCMRMLEQGQQTTSERAHGGLSGIGVHNVVERLHLYYGVQASLHYDSDGRSFTEATIRLPISRDKQETQAPAESDD</sequence>
<feature type="transmembrane region" description="Helical" evidence="6">
    <location>
        <begin position="367"/>
        <end position="387"/>
    </location>
</feature>
<proteinExistence type="predicted"/>
<dbReference type="InterPro" id="IPR003594">
    <property type="entry name" value="HATPase_dom"/>
</dbReference>
<evidence type="ECO:0000256" key="1">
    <source>
        <dbReference type="ARBA" id="ARBA00004370"/>
    </source>
</evidence>
<dbReference type="SUPFAM" id="SSF158472">
    <property type="entry name" value="HAMP domain-like"/>
    <property type="match status" value="1"/>
</dbReference>
<dbReference type="InterPro" id="IPR050640">
    <property type="entry name" value="Bact_2-comp_sensor_kinase"/>
</dbReference>
<keyword evidence="2" id="KW-0597">Phosphoprotein</keyword>
<evidence type="ECO:0000313" key="9">
    <source>
        <dbReference type="Proteomes" id="UP000283442"/>
    </source>
</evidence>
<keyword evidence="6" id="KW-0812">Transmembrane</keyword>
<feature type="transmembrane region" description="Helical" evidence="6">
    <location>
        <begin position="92"/>
        <end position="113"/>
    </location>
</feature>
<dbReference type="SUPFAM" id="SSF55874">
    <property type="entry name" value="ATPase domain of HSP90 chaperone/DNA topoisomerase II/histidine kinase"/>
    <property type="match status" value="1"/>
</dbReference>
<dbReference type="PANTHER" id="PTHR34220:SF7">
    <property type="entry name" value="SENSOR HISTIDINE KINASE YPDA"/>
    <property type="match status" value="1"/>
</dbReference>
<feature type="coiled-coil region" evidence="5">
    <location>
        <begin position="433"/>
        <end position="463"/>
    </location>
</feature>
<evidence type="ECO:0000256" key="2">
    <source>
        <dbReference type="ARBA" id="ARBA00022553"/>
    </source>
</evidence>
<dbReference type="PANTHER" id="PTHR34220">
    <property type="entry name" value="SENSOR HISTIDINE KINASE YPDA"/>
    <property type="match status" value="1"/>
</dbReference>
<evidence type="ECO:0000256" key="3">
    <source>
        <dbReference type="ARBA" id="ARBA00022679"/>
    </source>
</evidence>
<evidence type="ECO:0000256" key="4">
    <source>
        <dbReference type="ARBA" id="ARBA00022777"/>
    </source>
</evidence>
<comment type="subcellular location">
    <subcellularLocation>
        <location evidence="1">Membrane</location>
    </subcellularLocation>
</comment>
<evidence type="ECO:0000313" key="8">
    <source>
        <dbReference type="EMBL" id="RHF50871.1"/>
    </source>
</evidence>
<keyword evidence="4 8" id="KW-0418">Kinase</keyword>
<comment type="caution">
    <text evidence="8">The sequence shown here is derived from an EMBL/GenBank/DDBJ whole genome shotgun (WGS) entry which is preliminary data.</text>
</comment>
<dbReference type="InterPro" id="IPR010559">
    <property type="entry name" value="Sig_transdc_His_kin_internal"/>
</dbReference>
<dbReference type="OrthoDB" id="9809348at2"/>
<keyword evidence="3" id="KW-0808">Transferase</keyword>
<reference evidence="8 9" key="1">
    <citation type="submission" date="2018-08" db="EMBL/GenBank/DDBJ databases">
        <title>A genome reference for cultivated species of the human gut microbiota.</title>
        <authorList>
            <person name="Zou Y."/>
            <person name="Xue W."/>
            <person name="Luo G."/>
        </authorList>
    </citation>
    <scope>NUCLEOTIDE SEQUENCE [LARGE SCALE GENOMIC DNA]</scope>
    <source>
        <strain evidence="8 9">AM25-21AC</strain>
    </source>
</reference>
<feature type="domain" description="HAMP" evidence="7">
    <location>
        <begin position="389"/>
        <end position="441"/>
    </location>
</feature>
<accession>A0A414NVB1</accession>
<dbReference type="Proteomes" id="UP000283442">
    <property type="component" value="Unassembled WGS sequence"/>
</dbReference>
<dbReference type="CDD" id="cd06225">
    <property type="entry name" value="HAMP"/>
    <property type="match status" value="1"/>
</dbReference>
<dbReference type="GO" id="GO:0016020">
    <property type="term" value="C:membrane"/>
    <property type="evidence" value="ECO:0007669"/>
    <property type="project" value="UniProtKB-SubCell"/>
</dbReference>
<keyword evidence="5" id="KW-0175">Coiled coil</keyword>
<dbReference type="Pfam" id="PF00672">
    <property type="entry name" value="HAMP"/>
    <property type="match status" value="1"/>
</dbReference>
<dbReference type="SMART" id="SM00304">
    <property type="entry name" value="HAMP"/>
    <property type="match status" value="1"/>
</dbReference>
<evidence type="ECO:0000256" key="5">
    <source>
        <dbReference type="SAM" id="Coils"/>
    </source>
</evidence>
<dbReference type="Pfam" id="PF02518">
    <property type="entry name" value="HATPase_c"/>
    <property type="match status" value="1"/>
</dbReference>
<keyword evidence="6" id="KW-0472">Membrane</keyword>
<dbReference type="Gene3D" id="6.10.340.10">
    <property type="match status" value="1"/>
</dbReference>
<gene>
    <name evidence="8" type="ORF">DW674_09540</name>
</gene>
<name>A0A414NVB1_9FIRM</name>
<dbReference type="Pfam" id="PF06580">
    <property type="entry name" value="His_kinase"/>
    <property type="match status" value="1"/>
</dbReference>
<dbReference type="PROSITE" id="PS50885">
    <property type="entry name" value="HAMP"/>
    <property type="match status" value="1"/>
</dbReference>
<protein>
    <submittedName>
        <fullName evidence="8">Sensor histidine kinase</fullName>
    </submittedName>
</protein>